<proteinExistence type="predicted"/>
<sequence length="86" mass="9141">MRRATWPDGDRPLDPGTSGHDPDTGLLWASSTCDGAPAVHAMTVGHPYGRVLADRLPALFRAYVEDVTERRGCTGVRLPEPGGAGE</sequence>
<protein>
    <submittedName>
        <fullName evidence="2">Uncharacterized protein</fullName>
    </submittedName>
</protein>
<gene>
    <name evidence="2" type="ORF">AB0D95_30720</name>
</gene>
<accession>A0ABV3EZE0</accession>
<reference evidence="2 3" key="1">
    <citation type="submission" date="2024-06" db="EMBL/GenBank/DDBJ databases">
        <title>The Natural Products Discovery Center: Release of the First 8490 Sequenced Strains for Exploring Actinobacteria Biosynthetic Diversity.</title>
        <authorList>
            <person name="Kalkreuter E."/>
            <person name="Kautsar S.A."/>
            <person name="Yang D."/>
            <person name="Bader C.D."/>
            <person name="Teijaro C.N."/>
            <person name="Fluegel L."/>
            <person name="Davis C.M."/>
            <person name="Simpson J.R."/>
            <person name="Lauterbach L."/>
            <person name="Steele A.D."/>
            <person name="Gui C."/>
            <person name="Meng S."/>
            <person name="Li G."/>
            <person name="Viehrig K."/>
            <person name="Ye F."/>
            <person name="Su P."/>
            <person name="Kiefer A.F."/>
            <person name="Nichols A."/>
            <person name="Cepeda A.J."/>
            <person name="Yan W."/>
            <person name="Fan B."/>
            <person name="Jiang Y."/>
            <person name="Adhikari A."/>
            <person name="Zheng C.-J."/>
            <person name="Schuster L."/>
            <person name="Cowan T.M."/>
            <person name="Smanski M.J."/>
            <person name="Chevrette M.G."/>
            <person name="De Carvalho L.P.S."/>
            <person name="Shen B."/>
        </authorList>
    </citation>
    <scope>NUCLEOTIDE SEQUENCE [LARGE SCALE GENOMIC DNA]</scope>
    <source>
        <strain evidence="2 3">NPDC048117</strain>
    </source>
</reference>
<evidence type="ECO:0000256" key="1">
    <source>
        <dbReference type="SAM" id="MobiDB-lite"/>
    </source>
</evidence>
<organism evidence="2 3">
    <name type="scientific">Streptomyces chilikensis</name>
    <dbReference type="NCBI Taxonomy" id="1194079"/>
    <lineage>
        <taxon>Bacteria</taxon>
        <taxon>Bacillati</taxon>
        <taxon>Actinomycetota</taxon>
        <taxon>Actinomycetes</taxon>
        <taxon>Kitasatosporales</taxon>
        <taxon>Streptomycetaceae</taxon>
        <taxon>Streptomyces</taxon>
    </lineage>
</organism>
<comment type="caution">
    <text evidence="2">The sequence shown here is derived from an EMBL/GenBank/DDBJ whole genome shotgun (WGS) entry which is preliminary data.</text>
</comment>
<keyword evidence="3" id="KW-1185">Reference proteome</keyword>
<dbReference type="RefSeq" id="WP_359278352.1">
    <property type="nucleotide sequence ID" value="NZ_JBEZNA010000132.1"/>
</dbReference>
<dbReference type="EMBL" id="JBEZNA010000132">
    <property type="protein sequence ID" value="MEU9581588.1"/>
    <property type="molecule type" value="Genomic_DNA"/>
</dbReference>
<name>A0ABV3EZE0_9ACTN</name>
<dbReference type="Proteomes" id="UP001551584">
    <property type="component" value="Unassembled WGS sequence"/>
</dbReference>
<feature type="region of interest" description="Disordered" evidence="1">
    <location>
        <begin position="1"/>
        <end position="24"/>
    </location>
</feature>
<evidence type="ECO:0000313" key="2">
    <source>
        <dbReference type="EMBL" id="MEU9581588.1"/>
    </source>
</evidence>
<evidence type="ECO:0000313" key="3">
    <source>
        <dbReference type="Proteomes" id="UP001551584"/>
    </source>
</evidence>